<accession>A0A625R5R6</accession>
<evidence type="ECO:0008006" key="4">
    <source>
        <dbReference type="Google" id="ProtNLM"/>
    </source>
</evidence>
<feature type="signal peptide" evidence="2">
    <location>
        <begin position="1"/>
        <end position="24"/>
    </location>
</feature>
<proteinExistence type="predicted"/>
<reference evidence="3" key="1">
    <citation type="submission" date="2019-10" db="EMBL/GenBank/DDBJ databases">
        <authorList>
            <person name="Ashton P.M."/>
            <person name="Dallman T."/>
            <person name="Nair S."/>
            <person name="De Pinna E."/>
            <person name="Peters T."/>
            <person name="Grant K."/>
        </authorList>
    </citation>
    <scope>NUCLEOTIDE SEQUENCE</scope>
    <source>
        <strain evidence="3">809993</strain>
    </source>
</reference>
<feature type="region of interest" description="Disordered" evidence="1">
    <location>
        <begin position="82"/>
        <end position="137"/>
    </location>
</feature>
<gene>
    <name evidence="3" type="ORF">F9G36_20795</name>
</gene>
<name>A0A625R5R6_SALET</name>
<dbReference type="AlphaFoldDB" id="A0A625R5R6"/>
<keyword evidence="2" id="KW-0732">Signal</keyword>
<evidence type="ECO:0000256" key="2">
    <source>
        <dbReference type="SAM" id="SignalP"/>
    </source>
</evidence>
<dbReference type="EMBL" id="AALIQC010000038">
    <property type="protein sequence ID" value="EDA0146069.1"/>
    <property type="molecule type" value="Genomic_DNA"/>
</dbReference>
<comment type="caution">
    <text evidence="3">The sequence shown here is derived from an EMBL/GenBank/DDBJ whole genome shotgun (WGS) entry which is preliminary data.</text>
</comment>
<feature type="compositionally biased region" description="Low complexity" evidence="1">
    <location>
        <begin position="82"/>
        <end position="106"/>
    </location>
</feature>
<protein>
    <recommendedName>
        <fullName evidence="4">Porin</fullName>
    </recommendedName>
</protein>
<feature type="non-terminal residue" evidence="3">
    <location>
        <position position="137"/>
    </location>
</feature>
<sequence length="137" mass="13816">MQRKKLIAVGIALALQTYYLPAIAADSSDDDNDCPTDVSVLSKAERDKLSARCLAGYTEQDNHWGWAIGGVAALAAGVAIGVENNGGSDSGHSNNTPIPDDNGGDVTPPPPDDGGNVTPSGGGSDITPVTPDDGGDV</sequence>
<feature type="chain" id="PRO_5026037375" description="Porin" evidence="2">
    <location>
        <begin position="25"/>
        <end position="137"/>
    </location>
</feature>
<evidence type="ECO:0000256" key="1">
    <source>
        <dbReference type="SAM" id="MobiDB-lite"/>
    </source>
</evidence>
<organism evidence="3">
    <name type="scientific">Salmonella enterica I</name>
    <dbReference type="NCBI Taxonomy" id="59201"/>
    <lineage>
        <taxon>Bacteria</taxon>
        <taxon>Pseudomonadati</taxon>
        <taxon>Pseudomonadota</taxon>
        <taxon>Gammaproteobacteria</taxon>
        <taxon>Enterobacterales</taxon>
        <taxon>Enterobacteriaceae</taxon>
        <taxon>Salmonella</taxon>
    </lineage>
</organism>
<evidence type="ECO:0000313" key="3">
    <source>
        <dbReference type="EMBL" id="EDA0146069.1"/>
    </source>
</evidence>